<protein>
    <submittedName>
        <fullName evidence="1">Uncharacterized protein</fullName>
    </submittedName>
</protein>
<accession>H2Y195</accession>
<reference evidence="2" key="1">
    <citation type="journal article" date="2002" name="Science">
        <title>The draft genome of Ciona intestinalis: insights into chordate and vertebrate origins.</title>
        <authorList>
            <person name="Dehal P."/>
            <person name="Satou Y."/>
            <person name="Campbell R.K."/>
            <person name="Chapman J."/>
            <person name="Degnan B."/>
            <person name="De Tomaso A."/>
            <person name="Davidson B."/>
            <person name="Di Gregorio A."/>
            <person name="Gelpke M."/>
            <person name="Goodstein D.M."/>
            <person name="Harafuji N."/>
            <person name="Hastings K.E."/>
            <person name="Ho I."/>
            <person name="Hotta K."/>
            <person name="Huang W."/>
            <person name="Kawashima T."/>
            <person name="Lemaire P."/>
            <person name="Martinez D."/>
            <person name="Meinertzhagen I.A."/>
            <person name="Necula S."/>
            <person name="Nonaka M."/>
            <person name="Putnam N."/>
            <person name="Rash S."/>
            <person name="Saiga H."/>
            <person name="Satake M."/>
            <person name="Terry A."/>
            <person name="Yamada L."/>
            <person name="Wang H.G."/>
            <person name="Awazu S."/>
            <person name="Azumi K."/>
            <person name="Boore J."/>
            <person name="Branno M."/>
            <person name="Chin-Bow S."/>
            <person name="DeSantis R."/>
            <person name="Doyle S."/>
            <person name="Francino P."/>
            <person name="Keys D.N."/>
            <person name="Haga S."/>
            <person name="Hayashi H."/>
            <person name="Hino K."/>
            <person name="Imai K.S."/>
            <person name="Inaba K."/>
            <person name="Kano S."/>
            <person name="Kobayashi K."/>
            <person name="Kobayashi M."/>
            <person name="Lee B.I."/>
            <person name="Makabe K.W."/>
            <person name="Manohar C."/>
            <person name="Matassi G."/>
            <person name="Medina M."/>
            <person name="Mochizuki Y."/>
            <person name="Mount S."/>
            <person name="Morishita T."/>
            <person name="Miura S."/>
            <person name="Nakayama A."/>
            <person name="Nishizaka S."/>
            <person name="Nomoto H."/>
            <person name="Ohta F."/>
            <person name="Oishi K."/>
            <person name="Rigoutsos I."/>
            <person name="Sano M."/>
            <person name="Sasaki A."/>
            <person name="Sasakura Y."/>
            <person name="Shoguchi E."/>
            <person name="Shin-i T."/>
            <person name="Spagnuolo A."/>
            <person name="Stainier D."/>
            <person name="Suzuki M.M."/>
            <person name="Tassy O."/>
            <person name="Takatori N."/>
            <person name="Tokuoka M."/>
            <person name="Yagi K."/>
            <person name="Yoshizaki F."/>
            <person name="Wada S."/>
            <person name="Zhang C."/>
            <person name="Hyatt P.D."/>
            <person name="Larimer F."/>
            <person name="Detter C."/>
            <person name="Doggett N."/>
            <person name="Glavina T."/>
            <person name="Hawkins T."/>
            <person name="Richardson P."/>
            <person name="Lucas S."/>
            <person name="Kohara Y."/>
            <person name="Levine M."/>
            <person name="Satoh N."/>
            <person name="Rokhsar D.S."/>
        </authorList>
    </citation>
    <scope>NUCLEOTIDE SEQUENCE [LARGE SCALE GENOMIC DNA]</scope>
</reference>
<sequence>MVPNIMYERQGLPNGKTTRLSARITAQHFSRSCKLHFNGLLNGSIICKDWSAGMKTVFNFKPPGKTNQKVTDVEMLSDGRRCIARYFSTIDSTKLWDLRWANSPLLEYYCCDVTSVRSLKKFHISSDEKILAVDYGKSDSSSLFNISDGRLLACYKGMVSPLYSDCWPMLDGNPGTLG</sequence>
<reference evidence="1" key="4">
    <citation type="submission" date="2025-09" db="UniProtKB">
        <authorList>
            <consortium name="Ensembl"/>
        </authorList>
    </citation>
    <scope>IDENTIFICATION</scope>
</reference>
<dbReference type="AlphaFoldDB" id="H2Y195"/>
<dbReference type="Proteomes" id="UP000008144">
    <property type="component" value="Chromosome 8"/>
</dbReference>
<dbReference type="HOGENOM" id="CLU_1513876_0_0_1"/>
<dbReference type="InterPro" id="IPR036322">
    <property type="entry name" value="WD40_repeat_dom_sf"/>
</dbReference>
<evidence type="ECO:0000313" key="1">
    <source>
        <dbReference type="Ensembl" id="ENSCINP00000035679.1"/>
    </source>
</evidence>
<evidence type="ECO:0000313" key="2">
    <source>
        <dbReference type="Proteomes" id="UP000008144"/>
    </source>
</evidence>
<dbReference type="InParanoid" id="H2Y195"/>
<keyword evidence="2" id="KW-1185">Reference proteome</keyword>
<dbReference type="Ensembl" id="ENSCINT00000037074.1">
    <property type="protein sequence ID" value="ENSCINP00000035679.1"/>
    <property type="gene ID" value="ENSCING00000024052.1"/>
</dbReference>
<dbReference type="EMBL" id="EAAA01002669">
    <property type="status" value="NOT_ANNOTATED_CDS"/>
    <property type="molecule type" value="Genomic_DNA"/>
</dbReference>
<organism evidence="1 2">
    <name type="scientific">Ciona intestinalis</name>
    <name type="common">Transparent sea squirt</name>
    <name type="synonym">Ascidia intestinalis</name>
    <dbReference type="NCBI Taxonomy" id="7719"/>
    <lineage>
        <taxon>Eukaryota</taxon>
        <taxon>Metazoa</taxon>
        <taxon>Chordata</taxon>
        <taxon>Tunicata</taxon>
        <taxon>Ascidiacea</taxon>
        <taxon>Phlebobranchia</taxon>
        <taxon>Cionidae</taxon>
        <taxon>Ciona</taxon>
    </lineage>
</organism>
<proteinExistence type="predicted"/>
<reference evidence="1" key="3">
    <citation type="submission" date="2025-08" db="UniProtKB">
        <authorList>
            <consortium name="Ensembl"/>
        </authorList>
    </citation>
    <scope>IDENTIFICATION</scope>
</reference>
<dbReference type="SUPFAM" id="SSF50978">
    <property type="entry name" value="WD40 repeat-like"/>
    <property type="match status" value="1"/>
</dbReference>
<reference evidence="1" key="2">
    <citation type="journal article" date="2008" name="Genome Biol.">
        <title>Improved genome assembly and evidence-based global gene model set for the chordate Ciona intestinalis: new insight into intron and operon populations.</title>
        <authorList>
            <person name="Satou Y."/>
            <person name="Mineta K."/>
            <person name="Ogasawara M."/>
            <person name="Sasakura Y."/>
            <person name="Shoguchi E."/>
            <person name="Ueno K."/>
            <person name="Yamada L."/>
            <person name="Matsumoto J."/>
            <person name="Wasserscheid J."/>
            <person name="Dewar K."/>
            <person name="Wiley G.B."/>
            <person name="Macmil S.L."/>
            <person name="Roe B.A."/>
            <person name="Zeller R.W."/>
            <person name="Hastings K.E."/>
            <person name="Lemaire P."/>
            <person name="Lindquist E."/>
            <person name="Endo T."/>
            <person name="Hotta K."/>
            <person name="Inaba K."/>
        </authorList>
    </citation>
    <scope>NUCLEOTIDE SEQUENCE [LARGE SCALE GENOMIC DNA]</scope>
    <source>
        <strain evidence="1">wild type</strain>
    </source>
</reference>
<name>H2Y195_CIOIN</name>